<name>A0A0F4QSV9_9GAMM</name>
<accession>A0A0F4QSV9</accession>
<protein>
    <submittedName>
        <fullName evidence="1">Uncharacterized protein</fullName>
    </submittedName>
</protein>
<sequence length="133" mass="14972">MPVIRYRHNYGYILLTTGGLLRSTKCVNQGTVRCTDGKGNEWRLPFKGFTSELRTRHFDCVTMHDVIGITGDETGFSDWVDLRGDFVGVWCDDGVYLALNAHGRPVVDTAYKEPQKQLGQVVDLSSFRAKKSL</sequence>
<organism evidence="1 2">
    <name type="scientific">Pseudoalteromonas rubra</name>
    <dbReference type="NCBI Taxonomy" id="43658"/>
    <lineage>
        <taxon>Bacteria</taxon>
        <taxon>Pseudomonadati</taxon>
        <taxon>Pseudomonadota</taxon>
        <taxon>Gammaproteobacteria</taxon>
        <taxon>Alteromonadales</taxon>
        <taxon>Pseudoalteromonadaceae</taxon>
        <taxon>Pseudoalteromonas</taxon>
    </lineage>
</organism>
<evidence type="ECO:0000313" key="1">
    <source>
        <dbReference type="EMBL" id="KJZ10763.1"/>
    </source>
</evidence>
<dbReference type="RefSeq" id="WP_046004248.1">
    <property type="nucleotide sequence ID" value="NZ_JXYA01000013.1"/>
</dbReference>
<gene>
    <name evidence="1" type="ORF">TW77_06935</name>
</gene>
<dbReference type="PATRIC" id="fig|43658.5.peg.1463"/>
<dbReference type="AlphaFoldDB" id="A0A0F4QSV9"/>
<dbReference type="OrthoDB" id="6303931at2"/>
<proteinExistence type="predicted"/>
<reference evidence="1 2" key="1">
    <citation type="journal article" date="2015" name="BMC Genomics">
        <title>Genome mining reveals unlocked bioactive potential of marine Gram-negative bacteria.</title>
        <authorList>
            <person name="Machado H."/>
            <person name="Sonnenschein E.C."/>
            <person name="Melchiorsen J."/>
            <person name="Gram L."/>
        </authorList>
    </citation>
    <scope>NUCLEOTIDE SEQUENCE [LARGE SCALE GENOMIC DNA]</scope>
    <source>
        <strain evidence="1 2">S2471</strain>
    </source>
</reference>
<dbReference type="EMBL" id="JXYA01000013">
    <property type="protein sequence ID" value="KJZ10763.1"/>
    <property type="molecule type" value="Genomic_DNA"/>
</dbReference>
<keyword evidence="2" id="KW-1185">Reference proteome</keyword>
<evidence type="ECO:0000313" key="2">
    <source>
        <dbReference type="Proteomes" id="UP000033452"/>
    </source>
</evidence>
<comment type="caution">
    <text evidence="1">The sequence shown here is derived from an EMBL/GenBank/DDBJ whole genome shotgun (WGS) entry which is preliminary data.</text>
</comment>
<dbReference type="Proteomes" id="UP000033452">
    <property type="component" value="Unassembled WGS sequence"/>
</dbReference>